<organism evidence="2 3">
    <name type="scientific">Ceriporiopsis subvermispora (strain B)</name>
    <name type="common">White-rot fungus</name>
    <name type="synonym">Gelatoporia subvermispora</name>
    <dbReference type="NCBI Taxonomy" id="914234"/>
    <lineage>
        <taxon>Eukaryota</taxon>
        <taxon>Fungi</taxon>
        <taxon>Dikarya</taxon>
        <taxon>Basidiomycota</taxon>
        <taxon>Agaricomycotina</taxon>
        <taxon>Agaricomycetes</taxon>
        <taxon>Polyporales</taxon>
        <taxon>Gelatoporiaceae</taxon>
        <taxon>Gelatoporia</taxon>
    </lineage>
</organism>
<dbReference type="HOGENOM" id="CLU_1399324_0_0_1"/>
<dbReference type="Proteomes" id="UP000016930">
    <property type="component" value="Unassembled WGS sequence"/>
</dbReference>
<sequence>MLSNVTVKSLKRGGSRTSQLLLCSTTVKNIPSVGIPNSGMTSSGGGGIEIGGSPEKLGVANNPKKFKKTPGSDSPSSSGPDEPNSDSSETLVTAIDFAIIVVNEYPELMAAPFGGAAACGSLAYMMSKLRSPPAGQALLLRALCLDHAQVRTSGSRRSQPVAQPSLTVHALVRVGPCLSTPKREFGILWHTVASS</sequence>
<evidence type="ECO:0000313" key="2">
    <source>
        <dbReference type="EMBL" id="EMD31570.1"/>
    </source>
</evidence>
<reference evidence="2 3" key="1">
    <citation type="journal article" date="2012" name="Proc. Natl. Acad. Sci. U.S.A.">
        <title>Comparative genomics of Ceriporiopsis subvermispora and Phanerochaete chrysosporium provide insight into selective ligninolysis.</title>
        <authorList>
            <person name="Fernandez-Fueyo E."/>
            <person name="Ruiz-Duenas F.J."/>
            <person name="Ferreira P."/>
            <person name="Floudas D."/>
            <person name="Hibbett D.S."/>
            <person name="Canessa P."/>
            <person name="Larrondo L.F."/>
            <person name="James T.Y."/>
            <person name="Seelenfreund D."/>
            <person name="Lobos S."/>
            <person name="Polanco R."/>
            <person name="Tello M."/>
            <person name="Honda Y."/>
            <person name="Watanabe T."/>
            <person name="Watanabe T."/>
            <person name="Ryu J.S."/>
            <person name="Kubicek C.P."/>
            <person name="Schmoll M."/>
            <person name="Gaskell J."/>
            <person name="Hammel K.E."/>
            <person name="St John F.J."/>
            <person name="Vanden Wymelenberg A."/>
            <person name="Sabat G."/>
            <person name="Splinter BonDurant S."/>
            <person name="Syed K."/>
            <person name="Yadav J.S."/>
            <person name="Doddapaneni H."/>
            <person name="Subramanian V."/>
            <person name="Lavin J.L."/>
            <person name="Oguiza J.A."/>
            <person name="Perez G."/>
            <person name="Pisabarro A.G."/>
            <person name="Ramirez L."/>
            <person name="Santoyo F."/>
            <person name="Master E."/>
            <person name="Coutinho P.M."/>
            <person name="Henrissat B."/>
            <person name="Lombard V."/>
            <person name="Magnuson J.K."/>
            <person name="Kuees U."/>
            <person name="Hori C."/>
            <person name="Igarashi K."/>
            <person name="Samejima M."/>
            <person name="Held B.W."/>
            <person name="Barry K.W."/>
            <person name="LaButti K.M."/>
            <person name="Lapidus A."/>
            <person name="Lindquist E.A."/>
            <person name="Lucas S.M."/>
            <person name="Riley R."/>
            <person name="Salamov A.A."/>
            <person name="Hoffmeister D."/>
            <person name="Schwenk D."/>
            <person name="Hadar Y."/>
            <person name="Yarden O."/>
            <person name="de Vries R.P."/>
            <person name="Wiebenga A."/>
            <person name="Stenlid J."/>
            <person name="Eastwood D."/>
            <person name="Grigoriev I.V."/>
            <person name="Berka R.M."/>
            <person name="Blanchette R.A."/>
            <person name="Kersten P."/>
            <person name="Martinez A.T."/>
            <person name="Vicuna R."/>
            <person name="Cullen D."/>
        </authorList>
    </citation>
    <scope>NUCLEOTIDE SEQUENCE [LARGE SCALE GENOMIC DNA]</scope>
    <source>
        <strain evidence="2 3">B</strain>
    </source>
</reference>
<keyword evidence="3" id="KW-1185">Reference proteome</keyword>
<feature type="non-terminal residue" evidence="2">
    <location>
        <position position="1"/>
    </location>
</feature>
<dbReference type="EMBL" id="KB445817">
    <property type="protein sequence ID" value="EMD31570.1"/>
    <property type="molecule type" value="Genomic_DNA"/>
</dbReference>
<gene>
    <name evidence="2" type="ORF">CERSUDRAFT_88918</name>
</gene>
<accession>M2QHL6</accession>
<evidence type="ECO:0000313" key="3">
    <source>
        <dbReference type="Proteomes" id="UP000016930"/>
    </source>
</evidence>
<proteinExistence type="predicted"/>
<protein>
    <submittedName>
        <fullName evidence="2">Uncharacterized protein</fullName>
    </submittedName>
</protein>
<name>M2QHL6_CERS8</name>
<dbReference type="AlphaFoldDB" id="M2QHL6"/>
<feature type="compositionally biased region" description="Low complexity" evidence="1">
    <location>
        <begin position="71"/>
        <end position="88"/>
    </location>
</feature>
<evidence type="ECO:0000256" key="1">
    <source>
        <dbReference type="SAM" id="MobiDB-lite"/>
    </source>
</evidence>
<feature type="region of interest" description="Disordered" evidence="1">
    <location>
        <begin position="33"/>
        <end position="88"/>
    </location>
</feature>